<comment type="caution">
    <text evidence="5">The sequence shown here is derived from an EMBL/GenBank/DDBJ whole genome shotgun (WGS) entry which is preliminary data.</text>
</comment>
<keyword evidence="6" id="KW-1185">Reference proteome</keyword>
<keyword evidence="1" id="KW-0597">Phosphoprotein</keyword>
<gene>
    <name evidence="5" type="ORF">J3Q64DRAFT_1825931</name>
</gene>
<evidence type="ECO:0000259" key="4">
    <source>
        <dbReference type="Pfam" id="PF14075"/>
    </source>
</evidence>
<feature type="region of interest" description="Disordered" evidence="2">
    <location>
        <begin position="138"/>
        <end position="183"/>
    </location>
</feature>
<feature type="compositionally biased region" description="Acidic residues" evidence="2">
    <location>
        <begin position="260"/>
        <end position="278"/>
    </location>
</feature>
<evidence type="ECO:0008006" key="7">
    <source>
        <dbReference type="Google" id="ProtNLM"/>
    </source>
</evidence>
<reference evidence="5 6" key="1">
    <citation type="submission" date="2024-04" db="EMBL/GenBank/DDBJ databases">
        <title>Symmetric and asymmetric DNA N6-adenine methylation regulates different biological responses in Mucorales.</title>
        <authorList>
            <consortium name="Lawrence Berkeley National Laboratory"/>
            <person name="Lax C."/>
            <person name="Mondo S.J."/>
            <person name="Osorio-Concepcion M."/>
            <person name="Muszewska A."/>
            <person name="Corrochano-Luque M."/>
            <person name="Gutierrez G."/>
            <person name="Riley R."/>
            <person name="Lipzen A."/>
            <person name="Guo J."/>
            <person name="Hundley H."/>
            <person name="Amirebrahimi M."/>
            <person name="Ng V."/>
            <person name="Lorenzo-Gutierrez D."/>
            <person name="Binder U."/>
            <person name="Yang J."/>
            <person name="Song Y."/>
            <person name="Canovas D."/>
            <person name="Navarro E."/>
            <person name="Freitag M."/>
            <person name="Gabaldon T."/>
            <person name="Grigoriev I.V."/>
            <person name="Corrochano L.M."/>
            <person name="Nicolas F.E."/>
            <person name="Garre V."/>
        </authorList>
    </citation>
    <scope>NUCLEOTIDE SEQUENCE [LARGE SCALE GENOMIC DNA]</scope>
    <source>
        <strain evidence="5 6">L51</strain>
    </source>
</reference>
<proteinExistence type="predicted"/>
<evidence type="ECO:0000256" key="1">
    <source>
        <dbReference type="ARBA" id="ARBA00022553"/>
    </source>
</evidence>
<feature type="domain" description="Ubinuclein middle" evidence="4">
    <location>
        <begin position="333"/>
        <end position="538"/>
    </location>
</feature>
<feature type="compositionally biased region" description="Acidic residues" evidence="2">
    <location>
        <begin position="174"/>
        <end position="183"/>
    </location>
</feature>
<name>A0ABR3AJ34_PHYBL</name>
<dbReference type="EMBL" id="JBCLYO010000034">
    <property type="protein sequence ID" value="KAL0075819.1"/>
    <property type="molecule type" value="Genomic_DNA"/>
</dbReference>
<feature type="compositionally biased region" description="Basic and acidic residues" evidence="2">
    <location>
        <begin position="164"/>
        <end position="173"/>
    </location>
</feature>
<feature type="region of interest" description="Disordered" evidence="2">
    <location>
        <begin position="213"/>
        <end position="327"/>
    </location>
</feature>
<evidence type="ECO:0000313" key="5">
    <source>
        <dbReference type="EMBL" id="KAL0075819.1"/>
    </source>
</evidence>
<dbReference type="Proteomes" id="UP001448207">
    <property type="component" value="Unassembled WGS sequence"/>
</dbReference>
<dbReference type="Pfam" id="PF14075">
    <property type="entry name" value="UBN_AB"/>
    <property type="match status" value="1"/>
</dbReference>
<dbReference type="InterPro" id="IPR014840">
    <property type="entry name" value="HRD"/>
</dbReference>
<evidence type="ECO:0000256" key="2">
    <source>
        <dbReference type="SAM" id="MobiDB-lite"/>
    </source>
</evidence>
<organism evidence="5 6">
    <name type="scientific">Phycomyces blakesleeanus</name>
    <dbReference type="NCBI Taxonomy" id="4837"/>
    <lineage>
        <taxon>Eukaryota</taxon>
        <taxon>Fungi</taxon>
        <taxon>Fungi incertae sedis</taxon>
        <taxon>Mucoromycota</taxon>
        <taxon>Mucoromycotina</taxon>
        <taxon>Mucoromycetes</taxon>
        <taxon>Mucorales</taxon>
        <taxon>Phycomycetaceae</taxon>
        <taxon>Phycomyces</taxon>
    </lineage>
</organism>
<feature type="compositionally biased region" description="Polar residues" evidence="2">
    <location>
        <begin position="279"/>
        <end position="289"/>
    </location>
</feature>
<feature type="compositionally biased region" description="Acidic residues" evidence="2">
    <location>
        <begin position="144"/>
        <end position="163"/>
    </location>
</feature>
<sequence length="656" mass="74421">MQVHLVKTTIDNRPYVAKVTLKEKKGHIVKYIYKSLDKNLTVCKTAPRTWENTPNLSFREQVPEREKAALHNLIMEPIPNGQRPTAIRIDIPTSQALPVMINYNQLLAEKKEKIPLSAMELADRDMDYEFRRLMEEQAAQNDYRDDDDDDINSDDLDSEDDHGDGERRIAEHEYDVDDPFIDDSDMLLDNPCEISAPERQGYFVYYGAWKGDPNEQKEEEEIEKKAPKKRSTKPKAPPAPPKKDKPTKAAPVKRTPETIELSDDDDIPGLEYVDDMEDTQPTPGGSTQFNKKERSVEEDRGWDVTLDRKSSTPTQEGGSHEKKKKAGKVALAPLSPEVQALMDKLDEDVKHESFENKARFPTSLRPAVLEAGAIVFRQLNMIDDNLVGHLMRILPYNRFTLRKYIITKAGPGRLAELQREIDTLEAQLKAKVDKAMPEQLRLHQEKVTASRAEGLPDRPEENPALVKKFKWTDEERQIVFEIIKNVNAITTITNEIGISSFAAKPPPTVAEVSARKLMYLRLLPCWPDGWMATIEMSRQLSQYKVKEGKKVQQDETRLSQNQGAAPQGVKRSVSMTFGPEPPRQHVSPSLSTEPVRKKGIPIIRLSYNAPNTFDCSLVSPFVPSKGVPPITSQDRMLWQKSPSMKIESLISKPAEK</sequence>
<dbReference type="InterPro" id="IPR026947">
    <property type="entry name" value="UBN_middle_dom"/>
</dbReference>
<evidence type="ECO:0000313" key="6">
    <source>
        <dbReference type="Proteomes" id="UP001448207"/>
    </source>
</evidence>
<evidence type="ECO:0000259" key="3">
    <source>
        <dbReference type="Pfam" id="PF08729"/>
    </source>
</evidence>
<feature type="domain" description="Hpc2-related" evidence="3">
    <location>
        <begin position="168"/>
        <end position="207"/>
    </location>
</feature>
<feature type="compositionally biased region" description="Basic and acidic residues" evidence="2">
    <location>
        <begin position="290"/>
        <end position="310"/>
    </location>
</feature>
<feature type="region of interest" description="Disordered" evidence="2">
    <location>
        <begin position="551"/>
        <end position="570"/>
    </location>
</feature>
<protein>
    <recommendedName>
        <fullName evidence="7">Ubinuclein middle domain-containing protein</fullName>
    </recommendedName>
</protein>
<accession>A0ABR3AJ34</accession>
<dbReference type="Pfam" id="PF08729">
    <property type="entry name" value="HUN"/>
    <property type="match status" value="1"/>
</dbReference>